<accession>A0A5C3EYH6</accession>
<evidence type="ECO:0000313" key="3">
    <source>
        <dbReference type="Proteomes" id="UP000323386"/>
    </source>
</evidence>
<dbReference type="Proteomes" id="UP000323386">
    <property type="component" value="Unassembled WGS sequence"/>
</dbReference>
<gene>
    <name evidence="2" type="ORF">PSFLO_01572</name>
</gene>
<reference evidence="2 3" key="1">
    <citation type="submission" date="2018-03" db="EMBL/GenBank/DDBJ databases">
        <authorList>
            <person name="Guldener U."/>
        </authorList>
    </citation>
    <scope>NUCLEOTIDE SEQUENCE [LARGE SCALE GENOMIC DNA]</scope>
    <source>
        <strain evidence="2 3">DAOM196992</strain>
    </source>
</reference>
<feature type="compositionally biased region" description="Low complexity" evidence="1">
    <location>
        <begin position="67"/>
        <end position="83"/>
    </location>
</feature>
<feature type="region of interest" description="Disordered" evidence="1">
    <location>
        <begin position="1"/>
        <end position="20"/>
    </location>
</feature>
<feature type="compositionally biased region" description="Low complexity" evidence="1">
    <location>
        <begin position="220"/>
        <end position="230"/>
    </location>
</feature>
<feature type="region of interest" description="Disordered" evidence="1">
    <location>
        <begin position="52"/>
        <end position="173"/>
    </location>
</feature>
<dbReference type="AlphaFoldDB" id="A0A5C3EYH6"/>
<evidence type="ECO:0000313" key="2">
    <source>
        <dbReference type="EMBL" id="SPO36101.1"/>
    </source>
</evidence>
<organism evidence="2 3">
    <name type="scientific">Pseudozyma flocculosa</name>
    <dbReference type="NCBI Taxonomy" id="84751"/>
    <lineage>
        <taxon>Eukaryota</taxon>
        <taxon>Fungi</taxon>
        <taxon>Dikarya</taxon>
        <taxon>Basidiomycota</taxon>
        <taxon>Ustilaginomycotina</taxon>
        <taxon>Ustilaginomycetes</taxon>
        <taxon>Ustilaginales</taxon>
        <taxon>Ustilaginaceae</taxon>
        <taxon>Pseudozyma</taxon>
    </lineage>
</organism>
<proteinExistence type="predicted"/>
<evidence type="ECO:0000256" key="1">
    <source>
        <dbReference type="SAM" id="MobiDB-lite"/>
    </source>
</evidence>
<name>A0A5C3EYH6_9BASI</name>
<sequence length="257" mass="27370">MLDAPTKTADDDAETVDDNRHRWQRRCEQDAAAAKTVDDWQIEREREVVEKLTGCSDDGEEGEEWWQAGRQARARASGQALAGEGETGRGQADGSGDLAPVRSSWRTRPRPQPGQARRSGGRTGGRAGERAKKTAGGRQPSNGQRKAAKPGATGKKKISEPRARAQAAAEGRQAARWLAGGLLVDFALVRSVRSPAATSSQAPRASYRSLPRSPRRGATKPDAPATTPATSQAGVASEQAGKQETDKRPAGRPACCR</sequence>
<protein>
    <submittedName>
        <fullName evidence="2">Uncharacterized protein</fullName>
    </submittedName>
</protein>
<keyword evidence="3" id="KW-1185">Reference proteome</keyword>
<dbReference type="EMBL" id="OOIP01000003">
    <property type="protein sequence ID" value="SPO36101.1"/>
    <property type="molecule type" value="Genomic_DNA"/>
</dbReference>
<feature type="compositionally biased region" description="Low complexity" evidence="1">
    <location>
        <begin position="164"/>
        <end position="173"/>
    </location>
</feature>
<feature type="region of interest" description="Disordered" evidence="1">
    <location>
        <begin position="193"/>
        <end position="257"/>
    </location>
</feature>